<keyword evidence="3" id="KW-1185">Reference proteome</keyword>
<evidence type="ECO:0000256" key="1">
    <source>
        <dbReference type="SAM" id="MobiDB-lite"/>
    </source>
</evidence>
<sequence length="158" mass="17514">MQKDTVNTQFSVKGSSSAKGDSSKEPKLHLCQFETHVQSGTDVPQANFEKQISVQRLFPRMISPVSLTIQSPAHHLPAVWSRSTSALTDEPSLYGATVLRIAVEPELLKTSDQVREPATMAAMREKALDCEIAEVKRVYTKQNIQNKCLIVTQGVSCW</sequence>
<comment type="caution">
    <text evidence="2">The sequence shown here is derived from an EMBL/GenBank/DDBJ whole genome shotgun (WGS) entry which is preliminary data.</text>
</comment>
<evidence type="ECO:0000313" key="3">
    <source>
        <dbReference type="Proteomes" id="UP001529510"/>
    </source>
</evidence>
<organism evidence="2 3">
    <name type="scientific">Cirrhinus mrigala</name>
    <name type="common">Mrigala</name>
    <dbReference type="NCBI Taxonomy" id="683832"/>
    <lineage>
        <taxon>Eukaryota</taxon>
        <taxon>Metazoa</taxon>
        <taxon>Chordata</taxon>
        <taxon>Craniata</taxon>
        <taxon>Vertebrata</taxon>
        <taxon>Euteleostomi</taxon>
        <taxon>Actinopterygii</taxon>
        <taxon>Neopterygii</taxon>
        <taxon>Teleostei</taxon>
        <taxon>Ostariophysi</taxon>
        <taxon>Cypriniformes</taxon>
        <taxon>Cyprinidae</taxon>
        <taxon>Labeoninae</taxon>
        <taxon>Labeonini</taxon>
        <taxon>Cirrhinus</taxon>
    </lineage>
</organism>
<feature type="compositionally biased region" description="Polar residues" evidence="1">
    <location>
        <begin position="1"/>
        <end position="10"/>
    </location>
</feature>
<reference evidence="2 3" key="1">
    <citation type="submission" date="2024-05" db="EMBL/GenBank/DDBJ databases">
        <title>Genome sequencing and assembly of Indian major carp, Cirrhinus mrigala (Hamilton, 1822).</title>
        <authorList>
            <person name="Mohindra V."/>
            <person name="Chowdhury L.M."/>
            <person name="Lal K."/>
            <person name="Jena J.K."/>
        </authorList>
    </citation>
    <scope>NUCLEOTIDE SEQUENCE [LARGE SCALE GENOMIC DNA]</scope>
    <source>
        <strain evidence="2">CM1030</strain>
        <tissue evidence="2">Blood</tissue>
    </source>
</reference>
<feature type="compositionally biased region" description="Low complexity" evidence="1">
    <location>
        <begin position="11"/>
        <end position="20"/>
    </location>
</feature>
<protein>
    <submittedName>
        <fullName evidence="2">Uncharacterized protein</fullName>
    </submittedName>
</protein>
<name>A0ABD0MVH6_CIRMR</name>
<proteinExistence type="predicted"/>
<feature type="region of interest" description="Disordered" evidence="1">
    <location>
        <begin position="1"/>
        <end position="25"/>
    </location>
</feature>
<dbReference type="EMBL" id="JAMKFB020000055">
    <property type="protein sequence ID" value="KAL0153995.1"/>
    <property type="molecule type" value="Genomic_DNA"/>
</dbReference>
<dbReference type="Proteomes" id="UP001529510">
    <property type="component" value="Unassembled WGS sequence"/>
</dbReference>
<evidence type="ECO:0000313" key="2">
    <source>
        <dbReference type="EMBL" id="KAL0153995.1"/>
    </source>
</evidence>
<gene>
    <name evidence="2" type="ORF">M9458_050700</name>
</gene>
<dbReference type="AlphaFoldDB" id="A0ABD0MVH6"/>
<accession>A0ABD0MVH6</accession>